<dbReference type="Pfam" id="PF09261">
    <property type="entry name" value="Alpha-mann_mid"/>
    <property type="match status" value="1"/>
</dbReference>
<dbReference type="InterPro" id="IPR011330">
    <property type="entry name" value="Glyco_hydro/deAcase_b/a-brl"/>
</dbReference>
<feature type="domain" description="Glycoside hydrolase family 38 central" evidence="5">
    <location>
        <begin position="511"/>
        <end position="589"/>
    </location>
</feature>
<dbReference type="InterPro" id="IPR027291">
    <property type="entry name" value="Glyco_hydro_38_N_sf"/>
</dbReference>
<dbReference type="Gene3D" id="2.70.98.30">
    <property type="entry name" value="Golgi alpha-mannosidase II, domain 4"/>
    <property type="match status" value="1"/>
</dbReference>
<dbReference type="GO" id="GO:0046872">
    <property type="term" value="F:metal ion binding"/>
    <property type="evidence" value="ECO:0007669"/>
    <property type="project" value="UniProtKB-KW"/>
</dbReference>
<dbReference type="InterPro" id="IPR041147">
    <property type="entry name" value="GH38_C"/>
</dbReference>
<dbReference type="Proteomes" id="UP000284277">
    <property type="component" value="Unassembled WGS sequence"/>
</dbReference>
<dbReference type="SUPFAM" id="SSF49785">
    <property type="entry name" value="Galactose-binding domain-like"/>
    <property type="match status" value="1"/>
</dbReference>
<accession>A0A419T4U8</accession>
<dbReference type="GO" id="GO:0004559">
    <property type="term" value="F:alpha-mannosidase activity"/>
    <property type="evidence" value="ECO:0007669"/>
    <property type="project" value="InterPro"/>
</dbReference>
<dbReference type="Gene3D" id="3.20.110.10">
    <property type="entry name" value="Glycoside hydrolase 38, N terminal domain"/>
    <property type="match status" value="1"/>
</dbReference>
<dbReference type="SUPFAM" id="SSF88688">
    <property type="entry name" value="Families 57/38 glycoside transferase middle domain"/>
    <property type="match status" value="1"/>
</dbReference>
<organism evidence="6 7">
    <name type="scientific">Lacrimispora algidixylanolytica</name>
    <dbReference type="NCBI Taxonomy" id="94868"/>
    <lineage>
        <taxon>Bacteria</taxon>
        <taxon>Bacillati</taxon>
        <taxon>Bacillota</taxon>
        <taxon>Clostridia</taxon>
        <taxon>Lachnospirales</taxon>
        <taxon>Lachnospiraceae</taxon>
        <taxon>Lacrimispora</taxon>
    </lineage>
</organism>
<dbReference type="SUPFAM" id="SSF74650">
    <property type="entry name" value="Galactose mutarotase-like"/>
    <property type="match status" value="1"/>
</dbReference>
<dbReference type="InterPro" id="IPR011013">
    <property type="entry name" value="Gal_mutarotase_sf_dom"/>
</dbReference>
<dbReference type="CDD" id="cd10789">
    <property type="entry name" value="GH38N_AMII_ER_cytosolic"/>
    <property type="match status" value="1"/>
</dbReference>
<dbReference type="InterPro" id="IPR054723">
    <property type="entry name" value="Ams1-like_N"/>
</dbReference>
<evidence type="ECO:0000256" key="4">
    <source>
        <dbReference type="ARBA" id="ARBA00023295"/>
    </source>
</evidence>
<dbReference type="InterPro" id="IPR000602">
    <property type="entry name" value="Glyco_hydro_38_N"/>
</dbReference>
<evidence type="ECO:0000256" key="2">
    <source>
        <dbReference type="ARBA" id="ARBA00022723"/>
    </source>
</evidence>
<dbReference type="Gene3D" id="2.60.120.260">
    <property type="entry name" value="Galactose-binding domain-like"/>
    <property type="match status" value="1"/>
</dbReference>
<keyword evidence="2" id="KW-0479">Metal-binding</keyword>
<dbReference type="GO" id="GO:0009313">
    <property type="term" value="P:oligosaccharide catabolic process"/>
    <property type="evidence" value="ECO:0007669"/>
    <property type="project" value="TreeGrafter"/>
</dbReference>
<comment type="caution">
    <text evidence="6">The sequence shown here is derived from an EMBL/GenBank/DDBJ whole genome shotgun (WGS) entry which is preliminary data.</text>
</comment>
<name>A0A419T4U8_9FIRM</name>
<dbReference type="InterPro" id="IPR008979">
    <property type="entry name" value="Galactose-bd-like_sf"/>
</dbReference>
<protein>
    <recommendedName>
        <fullName evidence="5">Glycoside hydrolase family 38 central domain-containing protein</fullName>
    </recommendedName>
</protein>
<dbReference type="SMART" id="SM00872">
    <property type="entry name" value="Alpha-mann_mid"/>
    <property type="match status" value="1"/>
</dbReference>
<reference evidence="6 7" key="1">
    <citation type="submission" date="2016-08" db="EMBL/GenBank/DDBJ databases">
        <title>A new outlook on sporulation: Clostridium algidixylanolyticum.</title>
        <authorList>
            <person name="Poppleton D.I."/>
            <person name="Gribaldo S."/>
        </authorList>
    </citation>
    <scope>NUCLEOTIDE SEQUENCE [LARGE SCALE GENOMIC DNA]</scope>
    <source>
        <strain evidence="6 7">SPL73</strain>
    </source>
</reference>
<proteinExistence type="inferred from homology"/>
<dbReference type="Pfam" id="PF17677">
    <property type="entry name" value="Glyco_hydro38C2"/>
    <property type="match status" value="1"/>
</dbReference>
<gene>
    <name evidence="6" type="ORF">BET01_17600</name>
</gene>
<dbReference type="InterPro" id="IPR037094">
    <property type="entry name" value="Glyco_hydro_38_cen_sf"/>
</dbReference>
<dbReference type="EMBL" id="MCIA01000011">
    <property type="protein sequence ID" value="RKD32511.1"/>
    <property type="molecule type" value="Genomic_DNA"/>
</dbReference>
<dbReference type="PANTHER" id="PTHR46017">
    <property type="entry name" value="ALPHA-MANNOSIDASE 2C1"/>
    <property type="match status" value="1"/>
</dbReference>
<dbReference type="SUPFAM" id="SSF88713">
    <property type="entry name" value="Glycoside hydrolase/deacetylase"/>
    <property type="match status" value="1"/>
</dbReference>
<comment type="similarity">
    <text evidence="1">Belongs to the glycosyl hydrolase 38 family.</text>
</comment>
<dbReference type="Pfam" id="PF07748">
    <property type="entry name" value="Glyco_hydro_38C"/>
    <property type="match status" value="1"/>
</dbReference>
<dbReference type="Gene3D" id="1.20.1270.50">
    <property type="entry name" value="Glycoside hydrolase family 38, central domain"/>
    <property type="match status" value="1"/>
</dbReference>
<evidence type="ECO:0000313" key="6">
    <source>
        <dbReference type="EMBL" id="RKD32511.1"/>
    </source>
</evidence>
<dbReference type="OrthoDB" id="9772207at2"/>
<dbReference type="Pfam" id="PF22907">
    <property type="entry name" value="Ams1-like_1st"/>
    <property type="match status" value="1"/>
</dbReference>
<dbReference type="GO" id="GO:0006013">
    <property type="term" value="P:mannose metabolic process"/>
    <property type="evidence" value="ECO:0007669"/>
    <property type="project" value="InterPro"/>
</dbReference>
<sequence>MVLAEERKQRIKIWMEELGHHMFEKLCDVQFFGFTTTKRFSLIEALKQEFIPMPQGTEWGAKWEYGWFQTEITLPERAEGKRIFLHPEVGGEMLLWVNGKTAGSRDLKHEGITLTRCGKAGERFHIVAESYAGHGPRLENGGPCPTGRIAVPEPPACQVKVGACDIGIWNEEAFQLSMDVFTLFQLYEGLDPKSLRAIKIKEGLFRFTQIVDFELDKEALNQTIIKAREILKPLLACKNGSTAPEYTIFGQSHLDLAWLWPWEETKRKCARTISTQIVLLEEYEEYKFLLCEPPIMETIQELYPELYERLLEKVKEGQFIPEGGMYVEPDTNLVSGESLIRQCLYGRRWFREELNTETLLVWIPDCFGFSGQLPQIMKGCGIKYFATQKMARALKGCDVFPYNIFWWEGIDGSRILTHFFKKNNARLDPQDMIERWEEDRVQQENIDTFVFPFGFGDGGGGPTREMVEVARRVKDLEGVPRTQMENPVRFFERLEEKGTVNEVYQGELYLPWHRGTYTSQAKLKKGNRRAEIELREAELWISLSCFMGNGKDRRKELEVLWKKLLFNQFHDILPGTSITRVNDDAKQSLKDLIQSAMELSKEAREGLLESGKDGFSVFNSLGWEREELVVFPYEEGKTYKSNGKRLAAQKLGNEVLISVKVPSFGYAGVEVTEDQEEEFLPDSICTIRTEPNSYVLENQFVTVVVDNQGEVVSFVEKETKIEYVKGTCNKLCMYQDINIDYDAWEMSSFYKEQSIDLTTPVTIRVVENGPLMVSLEVKRMLHNSPMIQQIDLTYNSRRLDFVTEIDWKETHKLLKVEFPVNLRTSEAIEEIQFGYVKRPTHQNRRQDADRFEVCNHRYTALWEPGRTAAVLNDCKYGISTSGNSMELTLLKSPVWPDMYADKEKHQFTYSFYAIGRDFTESGVIREGIQLNHLLSLSNMLSGGRKFFDISADNVILETIKMAEDGSGHMIIRLYESQGRHGSCVITADLSIKEVYETTMEERLEGGQRIPVKEDEGQCQILLEFEPFEIKTLRAFS</sequence>
<dbReference type="InterPro" id="IPR028995">
    <property type="entry name" value="Glyco_hydro_57/38_cen_sf"/>
</dbReference>
<dbReference type="AlphaFoldDB" id="A0A419T4U8"/>
<keyword evidence="4" id="KW-0326">Glycosidase</keyword>
<keyword evidence="7" id="KW-1185">Reference proteome</keyword>
<dbReference type="PANTHER" id="PTHR46017:SF1">
    <property type="entry name" value="ALPHA-MANNOSIDASE 2C1"/>
    <property type="match status" value="1"/>
</dbReference>
<keyword evidence="3" id="KW-0378">Hydrolase</keyword>
<dbReference type="GO" id="GO:0030246">
    <property type="term" value="F:carbohydrate binding"/>
    <property type="evidence" value="ECO:0007669"/>
    <property type="project" value="InterPro"/>
</dbReference>
<evidence type="ECO:0000313" key="7">
    <source>
        <dbReference type="Proteomes" id="UP000284277"/>
    </source>
</evidence>
<evidence type="ECO:0000256" key="3">
    <source>
        <dbReference type="ARBA" id="ARBA00022801"/>
    </source>
</evidence>
<dbReference type="InterPro" id="IPR015341">
    <property type="entry name" value="Glyco_hydro_38_cen"/>
</dbReference>
<dbReference type="FunFam" id="1.20.1270.50:FF:000004">
    <property type="entry name" value="alpha-mannosidase 2C1 isoform X1"/>
    <property type="match status" value="1"/>
</dbReference>
<evidence type="ECO:0000259" key="5">
    <source>
        <dbReference type="SMART" id="SM00872"/>
    </source>
</evidence>
<dbReference type="Pfam" id="PF01074">
    <property type="entry name" value="Glyco_hydro_38N"/>
    <property type="match status" value="1"/>
</dbReference>
<dbReference type="InterPro" id="IPR011682">
    <property type="entry name" value="Glyco_hydro_38_C"/>
</dbReference>
<evidence type="ECO:0000256" key="1">
    <source>
        <dbReference type="ARBA" id="ARBA00009792"/>
    </source>
</evidence>